<accession>A0A366SLY8</accession>
<sequence>MGTFKKTTFIIINLLLGTLLTILALVFARHVALPAGVSKGLSWLPLQLLTTAKVAPYIFWSAVVVVALLIISILVIAFYPRLYTEVALENTESGHLQIKKSAIEGYVKTLLQEEGVMPSPTVKVDMYKNRFKVRVSGRVIPRVAVPQKISLLERQIRTGLDQFFGITKKLDYQVVVNHIEPKKTATSSRVE</sequence>
<keyword evidence="1" id="KW-0812">Transmembrane</keyword>
<dbReference type="NCBIfam" id="NF033218">
    <property type="entry name" value="anchor_AmaP"/>
    <property type="match status" value="1"/>
</dbReference>
<gene>
    <name evidence="2" type="ORF">EB18_01464</name>
</gene>
<reference evidence="2 3" key="1">
    <citation type="submission" date="2015-06" db="EMBL/GenBank/DDBJ databases">
        <title>The Genome Sequence of Enterococcus cecorum 170AEA1.</title>
        <authorList>
            <consortium name="The Broad Institute Genomics Platform"/>
            <consortium name="The Broad Institute Genome Sequencing Center for Infectious Disease"/>
            <person name="Earl A.M."/>
            <person name="Van Tyne D."/>
            <person name="Lebreton F."/>
            <person name="Saavedra J.T."/>
            <person name="Gilmore M.S."/>
            <person name="Manson McGuire A."/>
            <person name="Clock S."/>
            <person name="Crupain M."/>
            <person name="Rangan U."/>
            <person name="Young S."/>
            <person name="Abouelleil A."/>
            <person name="Cao P."/>
            <person name="Chapman S.B."/>
            <person name="Griggs A."/>
            <person name="Priest M."/>
            <person name="Shea T."/>
            <person name="Wortman J."/>
            <person name="Nusbaum C."/>
            <person name="Birren B."/>
        </authorList>
    </citation>
    <scope>NUCLEOTIDE SEQUENCE [LARGE SCALE GENOMIC DNA]</scope>
    <source>
        <strain evidence="2 3">170AEA1</strain>
    </source>
</reference>
<dbReference type="RefSeq" id="WP_113784683.1">
    <property type="nucleotide sequence ID" value="NZ_KZ845706.1"/>
</dbReference>
<organism evidence="2 3">
    <name type="scientific">Enterococcus cecorum</name>
    <dbReference type="NCBI Taxonomy" id="44008"/>
    <lineage>
        <taxon>Bacteria</taxon>
        <taxon>Bacillati</taxon>
        <taxon>Bacillota</taxon>
        <taxon>Bacilli</taxon>
        <taxon>Lactobacillales</taxon>
        <taxon>Enterococcaceae</taxon>
        <taxon>Enterococcus</taxon>
    </lineage>
</organism>
<keyword evidence="1" id="KW-0472">Membrane</keyword>
<feature type="transmembrane region" description="Helical" evidence="1">
    <location>
        <begin position="58"/>
        <end position="79"/>
    </location>
</feature>
<dbReference type="Proteomes" id="UP000252800">
    <property type="component" value="Unassembled WGS sequence"/>
</dbReference>
<keyword evidence="1" id="KW-1133">Transmembrane helix</keyword>
<evidence type="ECO:0000313" key="3">
    <source>
        <dbReference type="Proteomes" id="UP000252800"/>
    </source>
</evidence>
<comment type="caution">
    <text evidence="2">The sequence shown here is derived from an EMBL/GenBank/DDBJ whole genome shotgun (WGS) entry which is preliminary data.</text>
</comment>
<evidence type="ECO:0008006" key="4">
    <source>
        <dbReference type="Google" id="ProtNLM"/>
    </source>
</evidence>
<evidence type="ECO:0000256" key="1">
    <source>
        <dbReference type="SAM" id="Phobius"/>
    </source>
</evidence>
<name>A0A366SLY8_9ENTE</name>
<dbReference type="EMBL" id="LEOY01000011">
    <property type="protein sequence ID" value="RBR29161.1"/>
    <property type="molecule type" value="Genomic_DNA"/>
</dbReference>
<dbReference type="AlphaFoldDB" id="A0A366SLY8"/>
<evidence type="ECO:0000313" key="2">
    <source>
        <dbReference type="EMBL" id="RBR29161.1"/>
    </source>
</evidence>
<proteinExistence type="predicted"/>
<protein>
    <recommendedName>
        <fullName evidence="4">Alkaline shock response membrane anchor protein AmaP</fullName>
    </recommendedName>
</protein>